<keyword evidence="1" id="KW-1133">Transmembrane helix</keyword>
<dbReference type="Proteomes" id="UP000640052">
    <property type="component" value="Unassembled WGS sequence"/>
</dbReference>
<gene>
    <name evidence="3" type="ORF">Aph01nite_09230</name>
</gene>
<feature type="transmembrane region" description="Helical" evidence="1">
    <location>
        <begin position="7"/>
        <end position="32"/>
    </location>
</feature>
<dbReference type="AlphaFoldDB" id="A0A919Q630"/>
<dbReference type="InterPro" id="IPR018649">
    <property type="entry name" value="SHOCT"/>
</dbReference>
<keyword evidence="4" id="KW-1185">Reference proteome</keyword>
<keyword evidence="1" id="KW-0472">Membrane</keyword>
<feature type="transmembrane region" description="Helical" evidence="1">
    <location>
        <begin position="63"/>
        <end position="86"/>
    </location>
</feature>
<dbReference type="EMBL" id="BOOA01000005">
    <property type="protein sequence ID" value="GIH22613.1"/>
    <property type="molecule type" value="Genomic_DNA"/>
</dbReference>
<keyword evidence="1" id="KW-0812">Transmembrane</keyword>
<evidence type="ECO:0000313" key="3">
    <source>
        <dbReference type="EMBL" id="GIH22613.1"/>
    </source>
</evidence>
<evidence type="ECO:0000256" key="1">
    <source>
        <dbReference type="SAM" id="Phobius"/>
    </source>
</evidence>
<protein>
    <recommendedName>
        <fullName evidence="2">SHOCT domain-containing protein</fullName>
    </recommendedName>
</protein>
<reference evidence="3" key="1">
    <citation type="submission" date="2021-01" db="EMBL/GenBank/DDBJ databases">
        <title>Whole genome shotgun sequence of Acrocarpospora phusangensis NBRC 108782.</title>
        <authorList>
            <person name="Komaki H."/>
            <person name="Tamura T."/>
        </authorList>
    </citation>
    <scope>NUCLEOTIDE SEQUENCE</scope>
    <source>
        <strain evidence="3">NBRC 108782</strain>
    </source>
</reference>
<organism evidence="3 4">
    <name type="scientific">Acrocarpospora phusangensis</name>
    <dbReference type="NCBI Taxonomy" id="1070424"/>
    <lineage>
        <taxon>Bacteria</taxon>
        <taxon>Bacillati</taxon>
        <taxon>Actinomycetota</taxon>
        <taxon>Actinomycetes</taxon>
        <taxon>Streptosporangiales</taxon>
        <taxon>Streptosporangiaceae</taxon>
        <taxon>Acrocarpospora</taxon>
    </lineage>
</organism>
<accession>A0A919Q630</accession>
<dbReference type="RefSeq" id="WP_204039451.1">
    <property type="nucleotide sequence ID" value="NZ_BOOA01000005.1"/>
</dbReference>
<dbReference type="Pfam" id="PF09851">
    <property type="entry name" value="SHOCT"/>
    <property type="match status" value="1"/>
</dbReference>
<proteinExistence type="predicted"/>
<feature type="domain" description="SHOCT" evidence="2">
    <location>
        <begin position="186"/>
        <end position="210"/>
    </location>
</feature>
<evidence type="ECO:0000313" key="4">
    <source>
        <dbReference type="Proteomes" id="UP000640052"/>
    </source>
</evidence>
<sequence>MPRKERLSIALGVLVQAVWILPLGVFFAYLWLVPDNPDGTFDCGTDEGPHVCPDGEPADRVAAILFLTLGLVALVAGLWLVVRLLLRDRRERRLREHGVREQGVVTSVQVTSTYQNGRPVHRLVIQVPAVPGLEFRHHTLTRLPEGATVTVARDPGSRGDPIVLDVQAVAERLGLPPAIDPLGEFLARLEAALASGEISQEEYARLKAEVMEEP</sequence>
<comment type="caution">
    <text evidence="3">The sequence shown here is derived from an EMBL/GenBank/DDBJ whole genome shotgun (WGS) entry which is preliminary data.</text>
</comment>
<evidence type="ECO:0000259" key="2">
    <source>
        <dbReference type="Pfam" id="PF09851"/>
    </source>
</evidence>
<name>A0A919Q630_9ACTN</name>